<dbReference type="InterPro" id="IPR001320">
    <property type="entry name" value="Iontro_rcpt_C"/>
</dbReference>
<keyword evidence="14" id="KW-0732">Signal</keyword>
<dbReference type="SMART" id="SM00918">
    <property type="entry name" value="Lig_chan-Glu_bd"/>
    <property type="match status" value="1"/>
</dbReference>
<dbReference type="GO" id="GO:0005886">
    <property type="term" value="C:plasma membrane"/>
    <property type="evidence" value="ECO:0007669"/>
    <property type="project" value="UniProtKB-SubCell"/>
</dbReference>
<dbReference type="InterPro" id="IPR052192">
    <property type="entry name" value="Insect_Ionotropic_Sensory_Rcpt"/>
</dbReference>
<evidence type="ECO:0000256" key="8">
    <source>
        <dbReference type="ARBA" id="ARBA00023136"/>
    </source>
</evidence>
<evidence type="ECO:0000256" key="10">
    <source>
        <dbReference type="ARBA" id="ARBA00023180"/>
    </source>
</evidence>
<evidence type="ECO:0000256" key="3">
    <source>
        <dbReference type="ARBA" id="ARBA00022448"/>
    </source>
</evidence>
<keyword evidence="8 13" id="KW-0472">Membrane</keyword>
<keyword evidence="10" id="KW-0325">Glycoprotein</keyword>
<evidence type="ECO:0000256" key="6">
    <source>
        <dbReference type="ARBA" id="ARBA00022989"/>
    </source>
</evidence>
<feature type="chain" id="PRO_5042899322" description="Ionotropic glutamate receptor L-glutamate and glycine-binding domain-containing protein" evidence="14">
    <location>
        <begin position="29"/>
        <end position="666"/>
    </location>
</feature>
<keyword evidence="9" id="KW-0675">Receptor</keyword>
<evidence type="ECO:0000256" key="9">
    <source>
        <dbReference type="ARBA" id="ARBA00023170"/>
    </source>
</evidence>
<dbReference type="EMBL" id="JAXCGZ010008223">
    <property type="protein sequence ID" value="KAK7077820.1"/>
    <property type="molecule type" value="Genomic_DNA"/>
</dbReference>
<feature type="transmembrane region" description="Helical" evidence="13">
    <location>
        <begin position="639"/>
        <end position="657"/>
    </location>
</feature>
<evidence type="ECO:0000259" key="15">
    <source>
        <dbReference type="SMART" id="SM00918"/>
    </source>
</evidence>
<dbReference type="PANTHER" id="PTHR42643:SF24">
    <property type="entry name" value="IONOTROPIC RECEPTOR 60A"/>
    <property type="match status" value="1"/>
</dbReference>
<gene>
    <name evidence="16" type="ORF">SK128_007530</name>
</gene>
<dbReference type="GO" id="GO:0015276">
    <property type="term" value="F:ligand-gated monoatomic ion channel activity"/>
    <property type="evidence" value="ECO:0007669"/>
    <property type="project" value="InterPro"/>
</dbReference>
<organism evidence="16 17">
    <name type="scientific">Halocaridina rubra</name>
    <name type="common">Hawaiian red shrimp</name>
    <dbReference type="NCBI Taxonomy" id="373956"/>
    <lineage>
        <taxon>Eukaryota</taxon>
        <taxon>Metazoa</taxon>
        <taxon>Ecdysozoa</taxon>
        <taxon>Arthropoda</taxon>
        <taxon>Crustacea</taxon>
        <taxon>Multicrustacea</taxon>
        <taxon>Malacostraca</taxon>
        <taxon>Eumalacostraca</taxon>
        <taxon>Eucarida</taxon>
        <taxon>Decapoda</taxon>
        <taxon>Pleocyemata</taxon>
        <taxon>Caridea</taxon>
        <taxon>Atyoidea</taxon>
        <taxon>Atyidae</taxon>
        <taxon>Halocaridina</taxon>
    </lineage>
</organism>
<feature type="transmembrane region" description="Helical" evidence="13">
    <location>
        <begin position="384"/>
        <end position="402"/>
    </location>
</feature>
<evidence type="ECO:0000256" key="2">
    <source>
        <dbReference type="ARBA" id="ARBA00008685"/>
    </source>
</evidence>
<evidence type="ECO:0000256" key="11">
    <source>
        <dbReference type="ARBA" id="ARBA00023286"/>
    </source>
</evidence>
<reference evidence="16 17" key="1">
    <citation type="submission" date="2023-11" db="EMBL/GenBank/DDBJ databases">
        <title>Halocaridina rubra genome assembly.</title>
        <authorList>
            <person name="Smith C."/>
        </authorList>
    </citation>
    <scope>NUCLEOTIDE SEQUENCE [LARGE SCALE GENOMIC DNA]</scope>
    <source>
        <strain evidence="16">EP-1</strain>
        <tissue evidence="16">Whole</tissue>
    </source>
</reference>
<keyword evidence="6 13" id="KW-1133">Transmembrane helix</keyword>
<keyword evidence="12" id="KW-0407">Ion channel</keyword>
<protein>
    <recommendedName>
        <fullName evidence="15">Ionotropic glutamate receptor L-glutamate and glycine-binding domain-containing protein</fullName>
    </recommendedName>
</protein>
<keyword evidence="5 13" id="KW-0812">Transmembrane</keyword>
<dbReference type="Pfam" id="PF00060">
    <property type="entry name" value="Lig_chan"/>
    <property type="match status" value="1"/>
</dbReference>
<comment type="subcellular location">
    <subcellularLocation>
        <location evidence="1">Cell membrane</location>
        <topology evidence="1">Multi-pass membrane protein</topology>
    </subcellularLocation>
</comment>
<dbReference type="Proteomes" id="UP001381693">
    <property type="component" value="Unassembled WGS sequence"/>
</dbReference>
<keyword evidence="17" id="KW-1185">Reference proteome</keyword>
<dbReference type="Gene3D" id="1.10.287.70">
    <property type="match status" value="1"/>
</dbReference>
<proteinExistence type="inferred from homology"/>
<dbReference type="Pfam" id="PF10613">
    <property type="entry name" value="Lig_chan-Glu_bd"/>
    <property type="match status" value="1"/>
</dbReference>
<dbReference type="Gene3D" id="3.40.190.10">
    <property type="entry name" value="Periplasmic binding protein-like II"/>
    <property type="match status" value="1"/>
</dbReference>
<evidence type="ECO:0000256" key="1">
    <source>
        <dbReference type="ARBA" id="ARBA00004651"/>
    </source>
</evidence>
<keyword evidence="4" id="KW-1003">Cell membrane</keyword>
<evidence type="ECO:0000313" key="16">
    <source>
        <dbReference type="EMBL" id="KAK7077820.1"/>
    </source>
</evidence>
<keyword evidence="11" id="KW-1071">Ligand-gated ion channel</keyword>
<evidence type="ECO:0000256" key="12">
    <source>
        <dbReference type="ARBA" id="ARBA00023303"/>
    </source>
</evidence>
<evidence type="ECO:0000256" key="7">
    <source>
        <dbReference type="ARBA" id="ARBA00023065"/>
    </source>
</evidence>
<evidence type="ECO:0000256" key="14">
    <source>
        <dbReference type="SAM" id="SignalP"/>
    </source>
</evidence>
<dbReference type="SUPFAM" id="SSF53850">
    <property type="entry name" value="Periplasmic binding protein-like II"/>
    <property type="match status" value="1"/>
</dbReference>
<comment type="similarity">
    <text evidence="2">Belongs to the glutamate-gated ion channel (TC 1.A.10.1) family.</text>
</comment>
<evidence type="ECO:0000256" key="4">
    <source>
        <dbReference type="ARBA" id="ARBA00022475"/>
    </source>
</evidence>
<feature type="signal peptide" evidence="14">
    <location>
        <begin position="1"/>
        <end position="28"/>
    </location>
</feature>
<accession>A0AAN8X4M7</accession>
<keyword evidence="7" id="KW-0406">Ion transport</keyword>
<dbReference type="PANTHER" id="PTHR42643">
    <property type="entry name" value="IONOTROPIC RECEPTOR 20A-RELATED"/>
    <property type="match status" value="1"/>
</dbReference>
<feature type="transmembrane region" description="Helical" evidence="13">
    <location>
        <begin position="443"/>
        <end position="469"/>
    </location>
</feature>
<dbReference type="InterPro" id="IPR019594">
    <property type="entry name" value="Glu/Gly-bd"/>
</dbReference>
<evidence type="ECO:0000256" key="5">
    <source>
        <dbReference type="ARBA" id="ARBA00022692"/>
    </source>
</evidence>
<dbReference type="AlphaFoldDB" id="A0AAN8X4M7"/>
<evidence type="ECO:0000256" key="13">
    <source>
        <dbReference type="SAM" id="Phobius"/>
    </source>
</evidence>
<dbReference type="GO" id="GO:0050906">
    <property type="term" value="P:detection of stimulus involved in sensory perception"/>
    <property type="evidence" value="ECO:0007669"/>
    <property type="project" value="UniProtKB-ARBA"/>
</dbReference>
<comment type="caution">
    <text evidence="16">The sequence shown here is derived from an EMBL/GenBank/DDBJ whole genome shotgun (WGS) entry which is preliminary data.</text>
</comment>
<sequence>MARPPGLTYPRGCLSGIVLIFCILVTVASEEQQNGWNIQGLSGIFQDNAPSLSAAKQVIHLVIEEHLPGCYIFILCKEDLCDMVSDIVSRGRKPIIAWNLDIFKNTPPPEDTYLFKEGRPKIGGLFCILFITLAPDLESVGEAFHSAERGAWFQGVKKYMLAYTGTVVSKEDLLSHPVTRDSYNLVVISQAPSNTSNDLSPNKLPRLSNTELWFQQICPYCDDGRPVVNIIAKWKENVGFTYSEPFYPELFEDFMGHRFKAVTLVYEPFSCYEKIGEDFIPTGNCVDNKMLEEMSRTLNFTYMFVEPKDGQWGHKMDNGSYTGVIGTVERLEADFSLNIAITQDREEKIDCTIGYHIEPITFATTRPRPLNQAYALIRPFRGSVWAAFGLTVLIAGPTYYIICKLASENRNIHSPSFVISCLLAYGTCLNQSMKWMPISSTRVFVVTYVMSMFVAVTMYVAMLTASLTLPALSPTLNTLEELVKSDFTWGIQNLGAADYQLLKSSKVPLYQRVFQGLKQCPTLDDCIIQARDTKYAFITWRTYLQDRIAIKFTSAAGEPQLHIASGDIFPVELGWAMNPGSPYRHKFNEKIRVLLESGFISKWLHQVINDPARRELDEKSVPQFLFQANKALGLHHLQGVFFVLIMGYALSCLVFCCENTLCKKSF</sequence>
<name>A0AAN8X4M7_HALRR</name>
<feature type="domain" description="Ionotropic glutamate receptor L-glutamate and glycine-binding" evidence="15">
    <location>
        <begin position="268"/>
        <end position="330"/>
    </location>
</feature>
<keyword evidence="3" id="KW-0813">Transport</keyword>
<evidence type="ECO:0000313" key="17">
    <source>
        <dbReference type="Proteomes" id="UP001381693"/>
    </source>
</evidence>